<feature type="compositionally biased region" description="Basic and acidic residues" evidence="1">
    <location>
        <begin position="20"/>
        <end position="38"/>
    </location>
</feature>
<evidence type="ECO:0000256" key="1">
    <source>
        <dbReference type="SAM" id="MobiDB-lite"/>
    </source>
</evidence>
<dbReference type="Pfam" id="PF24864">
    <property type="entry name" value="DUF7730"/>
    <property type="match status" value="1"/>
</dbReference>
<dbReference type="EMBL" id="MU857732">
    <property type="protein sequence ID" value="KAK4244599.1"/>
    <property type="molecule type" value="Genomic_DNA"/>
</dbReference>
<reference evidence="3" key="1">
    <citation type="journal article" date="2023" name="Mol. Phylogenet. Evol.">
        <title>Genome-scale phylogeny and comparative genomics of the fungal order Sordariales.</title>
        <authorList>
            <person name="Hensen N."/>
            <person name="Bonometti L."/>
            <person name="Westerberg I."/>
            <person name="Brannstrom I.O."/>
            <person name="Guillou S."/>
            <person name="Cros-Aarteil S."/>
            <person name="Calhoun S."/>
            <person name="Haridas S."/>
            <person name="Kuo A."/>
            <person name="Mondo S."/>
            <person name="Pangilinan J."/>
            <person name="Riley R."/>
            <person name="LaButti K."/>
            <person name="Andreopoulos B."/>
            <person name="Lipzen A."/>
            <person name="Chen C."/>
            <person name="Yan M."/>
            <person name="Daum C."/>
            <person name="Ng V."/>
            <person name="Clum A."/>
            <person name="Steindorff A."/>
            <person name="Ohm R.A."/>
            <person name="Martin F."/>
            <person name="Silar P."/>
            <person name="Natvig D.O."/>
            <person name="Lalanne C."/>
            <person name="Gautier V."/>
            <person name="Ament-Velasquez S.L."/>
            <person name="Kruys A."/>
            <person name="Hutchinson M.I."/>
            <person name="Powell A.J."/>
            <person name="Barry K."/>
            <person name="Miller A.N."/>
            <person name="Grigoriev I.V."/>
            <person name="Debuchy R."/>
            <person name="Gladieux P."/>
            <person name="Hiltunen Thoren M."/>
            <person name="Johannesson H."/>
        </authorList>
    </citation>
    <scope>NUCLEOTIDE SEQUENCE</scope>
    <source>
        <strain evidence="3">CBS 359.72</strain>
    </source>
</reference>
<dbReference type="PANTHER" id="PTHR38790:SF4">
    <property type="entry name" value="2EXR DOMAIN-CONTAINING PROTEIN"/>
    <property type="match status" value="1"/>
</dbReference>
<feature type="domain" description="DUF7730" evidence="2">
    <location>
        <begin position="65"/>
        <end position="99"/>
    </location>
</feature>
<dbReference type="InterPro" id="IPR056632">
    <property type="entry name" value="DUF7730"/>
</dbReference>
<comment type="caution">
    <text evidence="3">The sequence shown here is derived from an EMBL/GenBank/DDBJ whole genome shotgun (WGS) entry which is preliminary data.</text>
</comment>
<evidence type="ECO:0000313" key="3">
    <source>
        <dbReference type="EMBL" id="KAK4244599.1"/>
    </source>
</evidence>
<feature type="region of interest" description="Disordered" evidence="1">
    <location>
        <begin position="1"/>
        <end position="65"/>
    </location>
</feature>
<dbReference type="Proteomes" id="UP001303647">
    <property type="component" value="Unassembled WGS sequence"/>
</dbReference>
<dbReference type="AlphaFoldDB" id="A0AAN7CM21"/>
<evidence type="ECO:0000259" key="2">
    <source>
        <dbReference type="Pfam" id="PF24864"/>
    </source>
</evidence>
<protein>
    <recommendedName>
        <fullName evidence="2">DUF7730 domain-containing protein</fullName>
    </recommendedName>
</protein>
<evidence type="ECO:0000313" key="4">
    <source>
        <dbReference type="Proteomes" id="UP001303647"/>
    </source>
</evidence>
<name>A0AAN7CM21_9PEZI</name>
<gene>
    <name evidence="3" type="ORF">C7999DRAFT_17166</name>
</gene>
<reference evidence="3" key="2">
    <citation type="submission" date="2023-05" db="EMBL/GenBank/DDBJ databases">
        <authorList>
            <consortium name="Lawrence Berkeley National Laboratory"/>
            <person name="Steindorff A."/>
            <person name="Hensen N."/>
            <person name="Bonometti L."/>
            <person name="Westerberg I."/>
            <person name="Brannstrom I.O."/>
            <person name="Guillou S."/>
            <person name="Cros-Aarteil S."/>
            <person name="Calhoun S."/>
            <person name="Haridas S."/>
            <person name="Kuo A."/>
            <person name="Mondo S."/>
            <person name="Pangilinan J."/>
            <person name="Riley R."/>
            <person name="Labutti K."/>
            <person name="Andreopoulos B."/>
            <person name="Lipzen A."/>
            <person name="Chen C."/>
            <person name="Yanf M."/>
            <person name="Daum C."/>
            <person name="Ng V."/>
            <person name="Clum A."/>
            <person name="Ohm R."/>
            <person name="Martin F."/>
            <person name="Silar P."/>
            <person name="Natvig D."/>
            <person name="Lalanne C."/>
            <person name="Gautier V."/>
            <person name="Ament-Velasquez S.L."/>
            <person name="Kruys A."/>
            <person name="Hutchinson M.I."/>
            <person name="Powell A.J."/>
            <person name="Barry K."/>
            <person name="Miller A.N."/>
            <person name="Grigoriev I.V."/>
            <person name="Debuchy R."/>
            <person name="Gladieux P."/>
            <person name="Thoren M.H."/>
            <person name="Johannesson H."/>
        </authorList>
    </citation>
    <scope>NUCLEOTIDE SEQUENCE</scope>
    <source>
        <strain evidence="3">CBS 359.72</strain>
    </source>
</reference>
<proteinExistence type="predicted"/>
<sequence>MGFFRQVLAGRLPSGRRRQREPEQQEPEKETPAPRHALDTLPSLPIPRRPITPIPPDPQQQQWPPSHFFRLPPEIRQQIYRLVLAGREIHLDMRYTAAETTTPHSTRAASLSPHGRRWQWHASTCHRHPAAQPLADRCTWGGGPPTACHLYPSSSSSSFSPAAGSTAAEDDTCCGVGPEVLGLLLSCRLAYRECVGLVYGENVLHVGTGALVLHTDRLLPPSRTADVRKLVLRVTEKSVWDYADEHLGIRPAGLHAYRVLLGRLPLAFPRVRSLMVVVHGSLEWGQVHWGRGLRDPLDPVAVRDCLLEAMDAVVRGFGGELGECILAMEHTAFDRVMDGEKASADKVEEGEGMWLQFWRPVTVTIMKGGDSSQVLDTGYWIRRVSPWEVDDPLMMQFSL</sequence>
<organism evidence="3 4">
    <name type="scientific">Corynascus novoguineensis</name>
    <dbReference type="NCBI Taxonomy" id="1126955"/>
    <lineage>
        <taxon>Eukaryota</taxon>
        <taxon>Fungi</taxon>
        <taxon>Dikarya</taxon>
        <taxon>Ascomycota</taxon>
        <taxon>Pezizomycotina</taxon>
        <taxon>Sordariomycetes</taxon>
        <taxon>Sordariomycetidae</taxon>
        <taxon>Sordariales</taxon>
        <taxon>Chaetomiaceae</taxon>
        <taxon>Corynascus</taxon>
    </lineage>
</organism>
<accession>A0AAN7CM21</accession>
<dbReference type="PANTHER" id="PTHR38790">
    <property type="entry name" value="2EXR DOMAIN-CONTAINING PROTEIN-RELATED"/>
    <property type="match status" value="1"/>
</dbReference>
<feature type="compositionally biased region" description="Pro residues" evidence="1">
    <location>
        <begin position="44"/>
        <end position="58"/>
    </location>
</feature>
<keyword evidence="4" id="KW-1185">Reference proteome</keyword>